<dbReference type="GO" id="GO:0030655">
    <property type="term" value="P:beta-lactam antibiotic catabolic process"/>
    <property type="evidence" value="ECO:0007669"/>
    <property type="project" value="InterPro"/>
</dbReference>
<dbReference type="Proteomes" id="UP000199376">
    <property type="component" value="Unassembled WGS sequence"/>
</dbReference>
<organism evidence="3 4">
    <name type="scientific">Fructobacillus durionis</name>
    <dbReference type="NCBI Taxonomy" id="283737"/>
    <lineage>
        <taxon>Bacteria</taxon>
        <taxon>Bacillati</taxon>
        <taxon>Bacillota</taxon>
        <taxon>Bacilli</taxon>
        <taxon>Lactobacillales</taxon>
        <taxon>Lactobacillaceae</taxon>
        <taxon>Fructobacillus</taxon>
    </lineage>
</organism>
<keyword evidence="1" id="KW-1133">Transmembrane helix</keyword>
<dbReference type="SUPFAM" id="SSF56601">
    <property type="entry name" value="beta-lactamase/transpeptidase-like"/>
    <property type="match status" value="1"/>
</dbReference>
<dbReference type="PANTHER" id="PTHR35333:SF3">
    <property type="entry name" value="BETA-LACTAMASE-TYPE TRANSPEPTIDASE FOLD CONTAINING PROTEIN"/>
    <property type="match status" value="1"/>
</dbReference>
<proteinExistence type="predicted"/>
<reference evidence="3 4" key="1">
    <citation type="submission" date="2016-10" db="EMBL/GenBank/DDBJ databases">
        <authorList>
            <person name="de Groot N.N."/>
        </authorList>
    </citation>
    <scope>NUCLEOTIDE SEQUENCE [LARGE SCALE GENOMIC DNA]</scope>
    <source>
        <strain evidence="3 4">DSM 19113</strain>
    </source>
</reference>
<gene>
    <name evidence="3" type="ORF">SAMN05660453_0090</name>
</gene>
<evidence type="ECO:0000313" key="4">
    <source>
        <dbReference type="Proteomes" id="UP000199376"/>
    </source>
</evidence>
<accession>A0A1I1DR81</accession>
<dbReference type="Pfam" id="PF00768">
    <property type="entry name" value="Peptidase_S11"/>
    <property type="match status" value="1"/>
</dbReference>
<dbReference type="OrthoDB" id="9791132at2"/>
<dbReference type="GO" id="GO:0009002">
    <property type="term" value="F:serine-type D-Ala-D-Ala carboxypeptidase activity"/>
    <property type="evidence" value="ECO:0007669"/>
    <property type="project" value="InterPro"/>
</dbReference>
<keyword evidence="1" id="KW-0812">Transmembrane</keyword>
<evidence type="ECO:0000313" key="3">
    <source>
        <dbReference type="EMBL" id="SFB77519.1"/>
    </source>
</evidence>
<dbReference type="InterPro" id="IPR000871">
    <property type="entry name" value="Beta-lactam_class-A"/>
</dbReference>
<dbReference type="GO" id="GO:0046677">
    <property type="term" value="P:response to antibiotic"/>
    <property type="evidence" value="ECO:0007669"/>
    <property type="project" value="InterPro"/>
</dbReference>
<dbReference type="RefSeq" id="WP_091500987.1">
    <property type="nucleotide sequence ID" value="NZ_FOLI01000001.1"/>
</dbReference>
<dbReference type="AlphaFoldDB" id="A0A1I1DR81"/>
<sequence>MFKKKKQPKLNQVKQQKKGDRSKWYAFAFFVLAFVAIMAVVFWPHVHKTVVQSTGKTEEPVQLSVDAKSGLVVDLTTGQIIGEKNANKQVAIASQSKMLVAYGVLKAIQEKKIEWTDQVTIPSNADLSSQSDSLYSHLDIKTGDKVSVKDLYTAMFTNSANDAAFALVTFLSGDSSKDQATLEGWAKDLKLSGSAWYNGAGQKNGDAFENEITSASSSDYNHASATQVAQIAMKILSMDPDLMKLTESANLNYTKNKTTKISQASDFGTSFANMEANLDNPNNLQMLGLKTGSTPESGASYTGVVKDQNGHLFLTVINGAADYTDKTERFQKTLEMVDQVLKERNAHDYKAGTTLSGASKLAIKDEKVKAKVQVAALTTYWTKSNKNLSLMEAPTLSTKPSTTDTDVLAHIAVNLKAKYLPGTSETKKEIPLELAGQPVEND</sequence>
<keyword evidence="1" id="KW-0472">Membrane</keyword>
<dbReference type="PANTHER" id="PTHR35333">
    <property type="entry name" value="BETA-LACTAMASE"/>
    <property type="match status" value="1"/>
</dbReference>
<feature type="domain" description="Peptidase S11 D-alanyl-D-alanine carboxypeptidase A N-terminal" evidence="2">
    <location>
        <begin position="61"/>
        <end position="319"/>
    </location>
</feature>
<keyword evidence="3" id="KW-0378">Hydrolase</keyword>
<dbReference type="STRING" id="283737.SAMN05660453_0090"/>
<dbReference type="GO" id="GO:0006508">
    <property type="term" value="P:proteolysis"/>
    <property type="evidence" value="ECO:0007669"/>
    <property type="project" value="InterPro"/>
</dbReference>
<keyword evidence="4" id="KW-1185">Reference proteome</keyword>
<protein>
    <submittedName>
        <fullName evidence="3">D-alanyl-D-alanine carboxypeptidase (Penicillin-binding protein 5/6)</fullName>
    </submittedName>
</protein>
<dbReference type="InterPro" id="IPR001967">
    <property type="entry name" value="Peptidase_S11_N"/>
</dbReference>
<keyword evidence="3" id="KW-0645">Protease</keyword>
<dbReference type="EMBL" id="FOLI01000001">
    <property type="protein sequence ID" value="SFB77519.1"/>
    <property type="molecule type" value="Genomic_DNA"/>
</dbReference>
<dbReference type="Gene3D" id="3.40.710.10">
    <property type="entry name" value="DD-peptidase/beta-lactamase superfamily"/>
    <property type="match status" value="1"/>
</dbReference>
<dbReference type="GO" id="GO:0008800">
    <property type="term" value="F:beta-lactamase activity"/>
    <property type="evidence" value="ECO:0007669"/>
    <property type="project" value="InterPro"/>
</dbReference>
<feature type="transmembrane region" description="Helical" evidence="1">
    <location>
        <begin position="24"/>
        <end position="43"/>
    </location>
</feature>
<keyword evidence="3" id="KW-0121">Carboxypeptidase</keyword>
<name>A0A1I1DR81_9LACO</name>
<evidence type="ECO:0000259" key="2">
    <source>
        <dbReference type="Pfam" id="PF00768"/>
    </source>
</evidence>
<dbReference type="InterPro" id="IPR012338">
    <property type="entry name" value="Beta-lactam/transpept-like"/>
</dbReference>
<evidence type="ECO:0000256" key="1">
    <source>
        <dbReference type="SAM" id="Phobius"/>
    </source>
</evidence>